<proteinExistence type="predicted"/>
<evidence type="ECO:0000313" key="2">
    <source>
        <dbReference type="EMBL" id="KAF3529029.1"/>
    </source>
</evidence>
<gene>
    <name evidence="2" type="ORF">DY000_02038421</name>
</gene>
<organism evidence="2 3">
    <name type="scientific">Brassica cretica</name>
    <name type="common">Mustard</name>
    <dbReference type="NCBI Taxonomy" id="69181"/>
    <lineage>
        <taxon>Eukaryota</taxon>
        <taxon>Viridiplantae</taxon>
        <taxon>Streptophyta</taxon>
        <taxon>Embryophyta</taxon>
        <taxon>Tracheophyta</taxon>
        <taxon>Spermatophyta</taxon>
        <taxon>Magnoliopsida</taxon>
        <taxon>eudicotyledons</taxon>
        <taxon>Gunneridae</taxon>
        <taxon>Pentapetalae</taxon>
        <taxon>rosids</taxon>
        <taxon>malvids</taxon>
        <taxon>Brassicales</taxon>
        <taxon>Brassicaceae</taxon>
        <taxon>Brassiceae</taxon>
        <taxon>Brassica</taxon>
    </lineage>
</organism>
<evidence type="ECO:0000256" key="1">
    <source>
        <dbReference type="SAM" id="MobiDB-lite"/>
    </source>
</evidence>
<dbReference type="Proteomes" id="UP000266723">
    <property type="component" value="Unassembled WGS sequence"/>
</dbReference>
<keyword evidence="3" id="KW-1185">Reference proteome</keyword>
<reference evidence="2 3" key="1">
    <citation type="journal article" date="2020" name="BMC Genomics">
        <title>Intraspecific diversification of the crop wild relative Brassica cretica Lam. using demographic model selection.</title>
        <authorList>
            <person name="Kioukis A."/>
            <person name="Michalopoulou V.A."/>
            <person name="Briers L."/>
            <person name="Pirintsos S."/>
            <person name="Studholme D.J."/>
            <person name="Pavlidis P."/>
            <person name="Sarris P.F."/>
        </authorList>
    </citation>
    <scope>NUCLEOTIDE SEQUENCE [LARGE SCALE GENOMIC DNA]</scope>
    <source>
        <strain evidence="3">cv. PFS-1207/04</strain>
    </source>
</reference>
<accession>A0ABQ7B935</accession>
<feature type="region of interest" description="Disordered" evidence="1">
    <location>
        <begin position="54"/>
        <end position="99"/>
    </location>
</feature>
<protein>
    <submittedName>
        <fullName evidence="2">Uncharacterized protein</fullName>
    </submittedName>
</protein>
<comment type="caution">
    <text evidence="2">The sequence shown here is derived from an EMBL/GenBank/DDBJ whole genome shotgun (WGS) entry which is preliminary data.</text>
</comment>
<sequence>MNVVPFLYYCLSPAYMKKYTVPRFAGHSLGPVRQRASFTREGFPASRVIPWVRSGSGPASPGRVFPEPEGPVPAIGDRDEQFASGWRRTRKHDNWPPRL</sequence>
<name>A0ABQ7B935_BRACR</name>
<evidence type="ECO:0000313" key="3">
    <source>
        <dbReference type="Proteomes" id="UP000266723"/>
    </source>
</evidence>
<dbReference type="EMBL" id="QGKV02001507">
    <property type="protein sequence ID" value="KAF3529029.1"/>
    <property type="molecule type" value="Genomic_DNA"/>
</dbReference>